<evidence type="ECO:0000313" key="2">
    <source>
        <dbReference type="EMBL" id="GMS82526.1"/>
    </source>
</evidence>
<feature type="chain" id="PRO_5043910398" description="Sushi domain-containing protein" evidence="1">
    <location>
        <begin position="26"/>
        <end position="547"/>
    </location>
</feature>
<name>A0AAV5SGN1_9BILA</name>
<organism evidence="2 3">
    <name type="scientific">Pristionchus entomophagus</name>
    <dbReference type="NCBI Taxonomy" id="358040"/>
    <lineage>
        <taxon>Eukaryota</taxon>
        <taxon>Metazoa</taxon>
        <taxon>Ecdysozoa</taxon>
        <taxon>Nematoda</taxon>
        <taxon>Chromadorea</taxon>
        <taxon>Rhabditida</taxon>
        <taxon>Rhabditina</taxon>
        <taxon>Diplogasteromorpha</taxon>
        <taxon>Diplogasteroidea</taxon>
        <taxon>Neodiplogasteridae</taxon>
        <taxon>Pristionchus</taxon>
    </lineage>
</organism>
<feature type="non-terminal residue" evidence="2">
    <location>
        <position position="1"/>
    </location>
</feature>
<proteinExistence type="predicted"/>
<evidence type="ECO:0000256" key="1">
    <source>
        <dbReference type="SAM" id="SignalP"/>
    </source>
</evidence>
<feature type="non-terminal residue" evidence="2">
    <location>
        <position position="547"/>
    </location>
</feature>
<protein>
    <recommendedName>
        <fullName evidence="4">Sushi domain-containing protein</fullName>
    </recommendedName>
</protein>
<keyword evidence="1" id="KW-0732">Signal</keyword>
<dbReference type="EMBL" id="BTSX01000002">
    <property type="protein sequence ID" value="GMS82526.1"/>
    <property type="molecule type" value="Genomic_DNA"/>
</dbReference>
<dbReference type="AlphaFoldDB" id="A0AAV5SGN1"/>
<reference evidence="2" key="1">
    <citation type="submission" date="2023-10" db="EMBL/GenBank/DDBJ databases">
        <title>Genome assembly of Pristionchus species.</title>
        <authorList>
            <person name="Yoshida K."/>
            <person name="Sommer R.J."/>
        </authorList>
    </citation>
    <scope>NUCLEOTIDE SEQUENCE</scope>
    <source>
        <strain evidence="2">RS0144</strain>
    </source>
</reference>
<gene>
    <name evidence="2" type="ORF">PENTCL1PPCAC_4701</name>
</gene>
<sequence>LIIQQPAIEMLLLRLAGQLLLLAHASKTSNAPPLNSSDPLHHRAKRAPFAPSRNCPELLLLTQAQVAAWPGITVDTNQTTYLDDKTGLNMFKCTEDTFFAFTHLPTVLTRADWWMTCGNILKNGWRVRNVDGKNGAYGKVPVGCVKPTCTGLQQFEGNEFVLTKYLTYQIVPNRPYLGFSKVDQKFEFTCPAGSTLGFAASEATITLDATMKITCEAEGWWKRTPANLAGELLSTKVACFKQIAAPTPLPTACTGPALNPFDGSEPIVAANAAAYQFMPTVPSIVAGKIEFVCPSGASLGYPLGEKKLSIEPELKLSCESAGWWLKSPNRVDGPINTVKIGCFKELPTSAPPAPVSTVSKTACGCRYERSVCRTCDSHKLFVLEGQGTTLTGQCTLGCAAGYMLEGGEMNMLTCQQGDWWGSSRSKTNVTVPLYGAFGYITTSCVPEPTPGKCALPYFTFECEGCDSSKLIGLASPKSSLGCVLACDKDYRLLVLDGSKSPTTVIRAQEAVAEYGFFTMYPLGDVKNPTVVYWSDKDRYSCEPVTAD</sequence>
<comment type="caution">
    <text evidence="2">The sequence shown here is derived from an EMBL/GenBank/DDBJ whole genome shotgun (WGS) entry which is preliminary data.</text>
</comment>
<feature type="signal peptide" evidence="1">
    <location>
        <begin position="1"/>
        <end position="25"/>
    </location>
</feature>
<keyword evidence="3" id="KW-1185">Reference proteome</keyword>
<evidence type="ECO:0008006" key="4">
    <source>
        <dbReference type="Google" id="ProtNLM"/>
    </source>
</evidence>
<evidence type="ECO:0000313" key="3">
    <source>
        <dbReference type="Proteomes" id="UP001432027"/>
    </source>
</evidence>
<dbReference type="Proteomes" id="UP001432027">
    <property type="component" value="Unassembled WGS sequence"/>
</dbReference>
<accession>A0AAV5SGN1</accession>